<dbReference type="Proteomes" id="UP000460718">
    <property type="component" value="Unassembled WGS sequence"/>
</dbReference>
<evidence type="ECO:0000313" key="3">
    <source>
        <dbReference type="Proteomes" id="UP000460718"/>
    </source>
</evidence>
<comment type="caution">
    <text evidence="2">The sequence shown here is derived from an EMBL/GenBank/DDBJ whole genome shotgun (WGS) entry which is preliminary data.</text>
</comment>
<organism evidence="2 3">
    <name type="scientific">Phytophthora fragariae</name>
    <dbReference type="NCBI Taxonomy" id="53985"/>
    <lineage>
        <taxon>Eukaryota</taxon>
        <taxon>Sar</taxon>
        <taxon>Stramenopiles</taxon>
        <taxon>Oomycota</taxon>
        <taxon>Peronosporomycetes</taxon>
        <taxon>Peronosporales</taxon>
        <taxon>Peronosporaceae</taxon>
        <taxon>Phytophthora</taxon>
    </lineage>
</organism>
<dbReference type="AlphaFoldDB" id="A0A6A3ISS0"/>
<dbReference type="EMBL" id="QXFW01002063">
    <property type="protein sequence ID" value="KAE8982503.1"/>
    <property type="molecule type" value="Genomic_DNA"/>
</dbReference>
<gene>
    <name evidence="2" type="ORF">PF011_g21591</name>
</gene>
<name>A0A6A3ISS0_9STRA</name>
<reference evidence="2 3" key="1">
    <citation type="submission" date="2018-09" db="EMBL/GenBank/DDBJ databases">
        <title>Genomic investigation of the strawberry pathogen Phytophthora fragariae indicates pathogenicity is determined by transcriptional variation in three key races.</title>
        <authorList>
            <person name="Adams T.M."/>
            <person name="Armitage A.D."/>
            <person name="Sobczyk M.K."/>
            <person name="Bates H.J."/>
            <person name="Dunwell J.M."/>
            <person name="Nellist C.F."/>
            <person name="Harrison R.J."/>
        </authorList>
    </citation>
    <scope>NUCLEOTIDE SEQUENCE [LARGE SCALE GENOMIC DNA]</scope>
    <source>
        <strain evidence="2 3">SCRP245</strain>
    </source>
</reference>
<evidence type="ECO:0000313" key="2">
    <source>
        <dbReference type="EMBL" id="KAE8982503.1"/>
    </source>
</evidence>
<accession>A0A6A3ISS0</accession>
<feature type="region of interest" description="Disordered" evidence="1">
    <location>
        <begin position="212"/>
        <end position="257"/>
    </location>
</feature>
<protein>
    <submittedName>
        <fullName evidence="2">Uncharacterized protein</fullName>
    </submittedName>
</protein>
<sequence>MLAPELISSPDVTADPQVNFTQGQGYLARQPYLSLQAAPATDPDLFRLTAVHRRPRRCATSFASLDVVYVLRDVAEKLRGVRFTRRRGEATWCGCPYFRIRLQYIIKAVSMFDRMYYVDLKNPPSDPPPDDAIYDVFKMMGLTPLITPTFQAGALTSRDHTVWFNTAGCTSQLMVSCTIALPEIFFDGFDRPMCVQHTLRALNTLPPSLAARQNQRASALPNASGPTDTEGGPAGDSMTDVAAPPPRRTGSGEFGRYGHLVTTQRPHHGWAKPRIGASFPEWVKVSSRISILTPKARQTGTIHQVSYAPGPDGWMIFGIPCTPTHYEIGFNDPDDEDDDEDTDVNVFVEGDIVSTTPLIPSPAMGKLILTHTLLYLPRNNIPRKYLRKMAAATHGAFATLTDPEARLAAISAQPRAHQSVVNECDPAPVLTVADTLSYKHTGGLLQPPTAWKQASFLV</sequence>
<evidence type="ECO:0000256" key="1">
    <source>
        <dbReference type="SAM" id="MobiDB-lite"/>
    </source>
</evidence>
<proteinExistence type="predicted"/>